<dbReference type="InterPro" id="IPR050404">
    <property type="entry name" value="Heme-degrading_MO"/>
</dbReference>
<dbReference type="Proteomes" id="UP000515317">
    <property type="component" value="Chromosome"/>
</dbReference>
<dbReference type="RefSeq" id="WP_222875798.1">
    <property type="nucleotide sequence ID" value="NZ_AP023361.1"/>
</dbReference>
<dbReference type="AlphaFoldDB" id="A0A6S6QXD0"/>
<gene>
    <name evidence="2" type="ORF">IZ6_29400</name>
</gene>
<dbReference type="InterPro" id="IPR011008">
    <property type="entry name" value="Dimeric_a/b-barrel"/>
</dbReference>
<dbReference type="PROSITE" id="PS51725">
    <property type="entry name" value="ABM"/>
    <property type="match status" value="1"/>
</dbReference>
<keyword evidence="2" id="KW-0560">Oxidoreductase</keyword>
<evidence type="ECO:0000313" key="2">
    <source>
        <dbReference type="EMBL" id="BCJ92205.1"/>
    </source>
</evidence>
<dbReference type="PANTHER" id="PTHR34474">
    <property type="entry name" value="SIGNAL TRANSDUCTION PROTEIN TRAP"/>
    <property type="match status" value="1"/>
</dbReference>
<organism evidence="2 3">
    <name type="scientific">Terrihabitans soli</name>
    <dbReference type="NCBI Taxonomy" id="708113"/>
    <lineage>
        <taxon>Bacteria</taxon>
        <taxon>Pseudomonadati</taxon>
        <taxon>Pseudomonadota</taxon>
        <taxon>Alphaproteobacteria</taxon>
        <taxon>Hyphomicrobiales</taxon>
        <taxon>Terrihabitans</taxon>
    </lineage>
</organism>
<keyword evidence="2" id="KW-0503">Monooxygenase</keyword>
<sequence>MFIAMNRFKVAKQSTYDFEQIWLNRESNLHELDGFIEFHMLRGPEHEDHVLYASHTVWRSKADFEAWTKSDQFRASHARANTSERKPTYLGHPQFEGFEVFQHIANTQPIAAE</sequence>
<dbReference type="SUPFAM" id="SSF54909">
    <property type="entry name" value="Dimeric alpha+beta barrel"/>
    <property type="match status" value="1"/>
</dbReference>
<dbReference type="Pfam" id="PF03992">
    <property type="entry name" value="ABM"/>
    <property type="match status" value="1"/>
</dbReference>
<protein>
    <submittedName>
        <fullName evidence="2">Antibiotic biosynthesis monooxygenase</fullName>
    </submittedName>
</protein>
<keyword evidence="3" id="KW-1185">Reference proteome</keyword>
<proteinExistence type="predicted"/>
<dbReference type="GO" id="GO:0004497">
    <property type="term" value="F:monooxygenase activity"/>
    <property type="evidence" value="ECO:0007669"/>
    <property type="project" value="UniProtKB-KW"/>
</dbReference>
<dbReference type="EMBL" id="AP023361">
    <property type="protein sequence ID" value="BCJ92205.1"/>
    <property type="molecule type" value="Genomic_DNA"/>
</dbReference>
<evidence type="ECO:0000259" key="1">
    <source>
        <dbReference type="PROSITE" id="PS51725"/>
    </source>
</evidence>
<accession>A0A6S6QXD0</accession>
<name>A0A6S6QXD0_9HYPH</name>
<dbReference type="PANTHER" id="PTHR34474:SF2">
    <property type="entry name" value="SIGNAL TRANSDUCTION PROTEIN TRAP"/>
    <property type="match status" value="1"/>
</dbReference>
<dbReference type="Gene3D" id="3.30.70.100">
    <property type="match status" value="1"/>
</dbReference>
<reference evidence="2 3" key="1">
    <citation type="submission" date="2020-08" db="EMBL/GenBank/DDBJ databases">
        <title>Genome sequence of Rhizobiales bacterium strain IZ6.</title>
        <authorList>
            <person name="Nakai R."/>
            <person name="Naganuma T."/>
        </authorList>
    </citation>
    <scope>NUCLEOTIDE SEQUENCE [LARGE SCALE GENOMIC DNA]</scope>
    <source>
        <strain evidence="2 3">IZ6</strain>
    </source>
</reference>
<dbReference type="KEGG" id="tso:IZ6_29400"/>
<dbReference type="InterPro" id="IPR007138">
    <property type="entry name" value="ABM_dom"/>
</dbReference>
<evidence type="ECO:0000313" key="3">
    <source>
        <dbReference type="Proteomes" id="UP000515317"/>
    </source>
</evidence>
<feature type="domain" description="ABM" evidence="1">
    <location>
        <begin position="2"/>
        <end position="101"/>
    </location>
</feature>